<keyword evidence="1" id="KW-0805">Transcription regulation</keyword>
<keyword evidence="9" id="KW-1185">Reference proteome</keyword>
<dbReference type="InterPro" id="IPR001633">
    <property type="entry name" value="EAL_dom"/>
</dbReference>
<dbReference type="AlphaFoldDB" id="A0A8J2XNH2"/>
<dbReference type="InterPro" id="IPR013655">
    <property type="entry name" value="PAS_fold_3"/>
</dbReference>
<dbReference type="InterPro" id="IPR000700">
    <property type="entry name" value="PAS-assoc_C"/>
</dbReference>
<dbReference type="Pfam" id="PF13377">
    <property type="entry name" value="Peripla_BP_3"/>
    <property type="match status" value="1"/>
</dbReference>
<evidence type="ECO:0000313" key="8">
    <source>
        <dbReference type="EMBL" id="GGA71964.1"/>
    </source>
</evidence>
<dbReference type="CDD" id="cd01948">
    <property type="entry name" value="EAL"/>
    <property type="match status" value="1"/>
</dbReference>
<evidence type="ECO:0000259" key="7">
    <source>
        <dbReference type="PROSITE" id="PS50887"/>
    </source>
</evidence>
<dbReference type="NCBIfam" id="TIGR00254">
    <property type="entry name" value="GGDEF"/>
    <property type="match status" value="1"/>
</dbReference>
<dbReference type="EMBL" id="BMDX01000004">
    <property type="protein sequence ID" value="GGA71964.1"/>
    <property type="molecule type" value="Genomic_DNA"/>
</dbReference>
<dbReference type="RefSeq" id="WP_087505050.1">
    <property type="nucleotide sequence ID" value="NZ_BMDX01000004.1"/>
</dbReference>
<name>A0A8J2XNH2_9GAMM</name>
<gene>
    <name evidence="8" type="ORF">GCM10011369_12160</name>
</gene>
<evidence type="ECO:0000259" key="5">
    <source>
        <dbReference type="PROSITE" id="PS50113"/>
    </source>
</evidence>
<dbReference type="InterPro" id="IPR035965">
    <property type="entry name" value="PAS-like_dom_sf"/>
</dbReference>
<proteinExistence type="predicted"/>
<dbReference type="Pfam" id="PF00990">
    <property type="entry name" value="GGDEF"/>
    <property type="match status" value="1"/>
</dbReference>
<dbReference type="SMART" id="SM00091">
    <property type="entry name" value="PAS"/>
    <property type="match status" value="1"/>
</dbReference>
<dbReference type="PROSITE" id="PS50883">
    <property type="entry name" value="EAL"/>
    <property type="match status" value="1"/>
</dbReference>
<dbReference type="SMART" id="SM00052">
    <property type="entry name" value="EAL"/>
    <property type="match status" value="1"/>
</dbReference>
<evidence type="ECO:0000256" key="1">
    <source>
        <dbReference type="ARBA" id="ARBA00023015"/>
    </source>
</evidence>
<dbReference type="InterPro" id="IPR028082">
    <property type="entry name" value="Peripla_BP_I"/>
</dbReference>
<accession>A0A8J2XNH2</accession>
<dbReference type="InterPro" id="IPR052155">
    <property type="entry name" value="Biofilm_reg_signaling"/>
</dbReference>
<dbReference type="InterPro" id="IPR046335">
    <property type="entry name" value="LacI/GalR-like_sensor"/>
</dbReference>
<dbReference type="SUPFAM" id="SSF55785">
    <property type="entry name" value="PYP-like sensor domain (PAS domain)"/>
    <property type="match status" value="1"/>
</dbReference>
<dbReference type="SUPFAM" id="SSF53822">
    <property type="entry name" value="Periplasmic binding protein-like I"/>
    <property type="match status" value="1"/>
</dbReference>
<organism evidence="8 9">
    <name type="scientific">Neiella marina</name>
    <dbReference type="NCBI Taxonomy" id="508461"/>
    <lineage>
        <taxon>Bacteria</taxon>
        <taxon>Pseudomonadati</taxon>
        <taxon>Pseudomonadota</taxon>
        <taxon>Gammaproteobacteria</taxon>
        <taxon>Alteromonadales</taxon>
        <taxon>Echinimonadaceae</taxon>
        <taxon>Neiella</taxon>
    </lineage>
</organism>
<dbReference type="InterPro" id="IPR000014">
    <property type="entry name" value="PAS"/>
</dbReference>
<feature type="domain" description="GGDEF" evidence="7">
    <location>
        <begin position="613"/>
        <end position="745"/>
    </location>
</feature>
<dbReference type="InterPro" id="IPR035919">
    <property type="entry name" value="EAL_sf"/>
</dbReference>
<dbReference type="PROSITE" id="PS50887">
    <property type="entry name" value="GGDEF"/>
    <property type="match status" value="1"/>
</dbReference>
<sequence>MSSKPYTIGVVTPYLSGFFLGELANALRDCAKEQNLNLITIRANGFGSYDMPLALDYMDGLLIILNSASTRLVEQAIQRGIPVVSTAADYFPLPVEQVCSDQTQGMRDAFEHLVKLNHTRIGFAGDLSIVDIRSRFQEYKERFAQWGLPYNPDWTLSVHEPTLPGGREAGRIFIERDCDCTAIICATDLIAVGLIEQLKKINKRCPEDIAVVGIDNTILGATRTPALSSVDQNLQRLASEAIDRLIARIEGDKYHPKPLIVNQQLIVRGSCGAPLHWRSDSEDPQTIRNKLIDDFAKAPTDNNESAMALAKGGFDSILNLSSLYGPFLNWACFANWQSEGPQKKHLKVTQLFSEQNRESNLSKQSDQTCLPQSYPPRHLLDHDFPDHFALTLVPISAEDDDPWGVLALIDDLTSDTSNSSYSMFDNYLDMLSLFIERDALIASVRNRERKAKDLAEQLEVVANTSNDGIWDWNLKTNDVEWNTRLLEMLGFEHSGDIRAYRNMKFFERVHPDDQDRVRQQVLDHLENDKVFKTSFRLRGADDDYLWVDASGESIRNPLGQPERFVGSVTDITEQRRSQERIQHMAYHDALTGLPNRIMLNERLKTHIRDHALQPKAVMLMDLNRFKYVNDTYGHDVGDALLRHVAKQLKGILRGNDFFARFGGDEFVFLCDVTTEQAAIELAKRILVEVESRFKYNGIELSSHGSLGISFYPKDGQTADDLIKKADIAMYRAKQIKSTKAMLYALDMDADVELQATMEQKLKVAMENDELAVHYQPQIDPNNGELVGMEALARWQSDCLGHVSPAQFIPIAEEAGLITKLGGQVARKAMVQLAKWQQQFPERTIKLSINVSPGELMRSRFATEFIECVKSTDVDISQITVEITESAAIGDLDHSRAMLQQLVDAGISVSLDDFGTGYSSLSLLKQLPLEWVKIDRSFISNIDSEAANKDIVRSIVMMCHSFGYKTVAEGVETSAELKFISNAGCDLVQGFYYSKPLPADEFEKRYLQYADICSASDTSAKH</sequence>
<dbReference type="Gene3D" id="3.40.50.2300">
    <property type="match status" value="2"/>
</dbReference>
<dbReference type="InterPro" id="IPR043128">
    <property type="entry name" value="Rev_trsase/Diguanyl_cyclase"/>
</dbReference>
<evidence type="ECO:0000259" key="6">
    <source>
        <dbReference type="PROSITE" id="PS50883"/>
    </source>
</evidence>
<dbReference type="PROSITE" id="PS50113">
    <property type="entry name" value="PAC"/>
    <property type="match status" value="1"/>
</dbReference>
<dbReference type="NCBIfam" id="TIGR00229">
    <property type="entry name" value="sensory_box"/>
    <property type="match status" value="1"/>
</dbReference>
<evidence type="ECO:0000259" key="4">
    <source>
        <dbReference type="PROSITE" id="PS50112"/>
    </source>
</evidence>
<dbReference type="InterPro" id="IPR001610">
    <property type="entry name" value="PAC"/>
</dbReference>
<dbReference type="CDD" id="cd00130">
    <property type="entry name" value="PAS"/>
    <property type="match status" value="1"/>
</dbReference>
<dbReference type="InterPro" id="IPR000160">
    <property type="entry name" value="GGDEF_dom"/>
</dbReference>
<reference evidence="9" key="1">
    <citation type="journal article" date="2019" name="Int. J. Syst. Evol. Microbiol.">
        <title>The Global Catalogue of Microorganisms (GCM) 10K type strain sequencing project: providing services to taxonomists for standard genome sequencing and annotation.</title>
        <authorList>
            <consortium name="The Broad Institute Genomics Platform"/>
            <consortium name="The Broad Institute Genome Sequencing Center for Infectious Disease"/>
            <person name="Wu L."/>
            <person name="Ma J."/>
        </authorList>
    </citation>
    <scope>NUCLEOTIDE SEQUENCE [LARGE SCALE GENOMIC DNA]</scope>
    <source>
        <strain evidence="9">CGMCC 1.10130</strain>
    </source>
</reference>
<evidence type="ECO:0000256" key="3">
    <source>
        <dbReference type="ARBA" id="ARBA00023163"/>
    </source>
</evidence>
<dbReference type="CDD" id="cd01949">
    <property type="entry name" value="GGDEF"/>
    <property type="match status" value="1"/>
</dbReference>
<dbReference type="SUPFAM" id="SSF55073">
    <property type="entry name" value="Nucleotide cyclase"/>
    <property type="match status" value="1"/>
</dbReference>
<dbReference type="InterPro" id="IPR029787">
    <property type="entry name" value="Nucleotide_cyclase"/>
</dbReference>
<comment type="caution">
    <text evidence="8">The sequence shown here is derived from an EMBL/GenBank/DDBJ whole genome shotgun (WGS) entry which is preliminary data.</text>
</comment>
<evidence type="ECO:0008006" key="10">
    <source>
        <dbReference type="Google" id="ProtNLM"/>
    </source>
</evidence>
<evidence type="ECO:0000313" key="9">
    <source>
        <dbReference type="Proteomes" id="UP000619743"/>
    </source>
</evidence>
<dbReference type="CDD" id="cd06267">
    <property type="entry name" value="PBP1_LacI_sugar_binding-like"/>
    <property type="match status" value="1"/>
</dbReference>
<dbReference type="SUPFAM" id="SSF141868">
    <property type="entry name" value="EAL domain-like"/>
    <property type="match status" value="1"/>
</dbReference>
<dbReference type="SMART" id="SM00267">
    <property type="entry name" value="GGDEF"/>
    <property type="match status" value="1"/>
</dbReference>
<feature type="domain" description="PAS" evidence="4">
    <location>
        <begin position="454"/>
        <end position="528"/>
    </location>
</feature>
<evidence type="ECO:0000256" key="2">
    <source>
        <dbReference type="ARBA" id="ARBA00023125"/>
    </source>
</evidence>
<dbReference type="PANTHER" id="PTHR44757:SF2">
    <property type="entry name" value="BIOFILM ARCHITECTURE MAINTENANCE PROTEIN MBAA"/>
    <property type="match status" value="1"/>
</dbReference>
<dbReference type="SMART" id="SM00086">
    <property type="entry name" value="PAC"/>
    <property type="match status" value="1"/>
</dbReference>
<dbReference type="GO" id="GO:0003677">
    <property type="term" value="F:DNA binding"/>
    <property type="evidence" value="ECO:0007669"/>
    <property type="project" value="UniProtKB-KW"/>
</dbReference>
<dbReference type="Proteomes" id="UP000619743">
    <property type="component" value="Unassembled WGS sequence"/>
</dbReference>
<dbReference type="PANTHER" id="PTHR44757">
    <property type="entry name" value="DIGUANYLATE CYCLASE DGCP"/>
    <property type="match status" value="1"/>
</dbReference>
<dbReference type="Gene3D" id="3.30.70.270">
    <property type="match status" value="1"/>
</dbReference>
<dbReference type="Pfam" id="PF08447">
    <property type="entry name" value="PAS_3"/>
    <property type="match status" value="1"/>
</dbReference>
<dbReference type="Gene3D" id="3.30.450.20">
    <property type="entry name" value="PAS domain"/>
    <property type="match status" value="1"/>
</dbReference>
<dbReference type="Gene3D" id="3.20.20.450">
    <property type="entry name" value="EAL domain"/>
    <property type="match status" value="1"/>
</dbReference>
<dbReference type="OrthoDB" id="8864477at2"/>
<feature type="domain" description="PAC" evidence="5">
    <location>
        <begin position="531"/>
        <end position="583"/>
    </location>
</feature>
<protein>
    <recommendedName>
        <fullName evidence="10">EAL domain-containing protein</fullName>
    </recommendedName>
</protein>
<keyword evidence="2" id="KW-0238">DNA-binding</keyword>
<feature type="domain" description="EAL" evidence="6">
    <location>
        <begin position="754"/>
        <end position="1009"/>
    </location>
</feature>
<dbReference type="PROSITE" id="PS50112">
    <property type="entry name" value="PAS"/>
    <property type="match status" value="1"/>
</dbReference>
<keyword evidence="3" id="KW-0804">Transcription</keyword>
<dbReference type="Pfam" id="PF00563">
    <property type="entry name" value="EAL"/>
    <property type="match status" value="1"/>
</dbReference>